<accession>A0A1I8ADL4</accession>
<protein>
    <submittedName>
        <fullName evidence="2">Uncharacterized protein</fullName>
    </submittedName>
</protein>
<evidence type="ECO:0000313" key="2">
    <source>
        <dbReference type="WBParaSite" id="L893_g4363.t1"/>
    </source>
</evidence>
<name>A0A1I8ADL4_9BILA</name>
<dbReference type="Proteomes" id="UP000095287">
    <property type="component" value="Unplaced"/>
</dbReference>
<dbReference type="WBParaSite" id="L893_g4363.t1">
    <property type="protein sequence ID" value="L893_g4363.t1"/>
    <property type="gene ID" value="L893_g4363"/>
</dbReference>
<proteinExistence type="predicted"/>
<reference evidence="2" key="1">
    <citation type="submission" date="2016-11" db="UniProtKB">
        <authorList>
            <consortium name="WormBaseParasite"/>
        </authorList>
    </citation>
    <scope>IDENTIFICATION</scope>
</reference>
<keyword evidence="1" id="KW-1185">Reference proteome</keyword>
<evidence type="ECO:0000313" key="1">
    <source>
        <dbReference type="Proteomes" id="UP000095287"/>
    </source>
</evidence>
<sequence length="94" mass="10462">MTPQSKISTGRRSRSMDSRVFWKSWTLPGRNNSLLCATSTSRTAKASSLFIRLPASKHSTTSKACAIRSSESKGRNTCPSFWWGTNAIYTINDK</sequence>
<dbReference type="AlphaFoldDB" id="A0A1I8ADL4"/>
<organism evidence="1 2">
    <name type="scientific">Steinernema glaseri</name>
    <dbReference type="NCBI Taxonomy" id="37863"/>
    <lineage>
        <taxon>Eukaryota</taxon>
        <taxon>Metazoa</taxon>
        <taxon>Ecdysozoa</taxon>
        <taxon>Nematoda</taxon>
        <taxon>Chromadorea</taxon>
        <taxon>Rhabditida</taxon>
        <taxon>Tylenchina</taxon>
        <taxon>Panagrolaimomorpha</taxon>
        <taxon>Strongyloidoidea</taxon>
        <taxon>Steinernematidae</taxon>
        <taxon>Steinernema</taxon>
    </lineage>
</organism>